<dbReference type="Pfam" id="PF00589">
    <property type="entry name" value="Phage_integrase"/>
    <property type="match status" value="1"/>
</dbReference>
<organism evidence="8 9">
    <name type="scientific">Vibrio splendidus</name>
    <dbReference type="NCBI Taxonomy" id="29497"/>
    <lineage>
        <taxon>Bacteria</taxon>
        <taxon>Pseudomonadati</taxon>
        <taxon>Pseudomonadota</taxon>
        <taxon>Gammaproteobacteria</taxon>
        <taxon>Vibrionales</taxon>
        <taxon>Vibrionaceae</taxon>
        <taxon>Vibrio</taxon>
    </lineage>
</organism>
<dbReference type="Gene3D" id="1.10.150.130">
    <property type="match status" value="1"/>
</dbReference>
<evidence type="ECO:0000256" key="1">
    <source>
        <dbReference type="ARBA" id="ARBA00008857"/>
    </source>
</evidence>
<dbReference type="CDD" id="cd00796">
    <property type="entry name" value="INT_Rci_Hp1_C"/>
    <property type="match status" value="1"/>
</dbReference>
<accession>A0AA43G269</accession>
<dbReference type="InterPro" id="IPR002104">
    <property type="entry name" value="Integrase_catalytic"/>
</dbReference>
<protein>
    <submittedName>
        <fullName evidence="8">Tyrosine-type recombinase/integrase</fullName>
    </submittedName>
</protein>
<evidence type="ECO:0000313" key="9">
    <source>
        <dbReference type="Proteomes" id="UP001159663"/>
    </source>
</evidence>
<comment type="caution">
    <text evidence="8">The sequence shown here is derived from an EMBL/GenBank/DDBJ whole genome shotgun (WGS) entry which is preliminary data.</text>
</comment>
<dbReference type="PROSITE" id="PS51898">
    <property type="entry name" value="TYR_RECOMBINASE"/>
    <property type="match status" value="1"/>
</dbReference>
<dbReference type="InterPro" id="IPR044068">
    <property type="entry name" value="CB"/>
</dbReference>
<dbReference type="PANTHER" id="PTHR30629">
    <property type="entry name" value="PROPHAGE INTEGRASE"/>
    <property type="match status" value="1"/>
</dbReference>
<feature type="domain" description="Tyr recombinase" evidence="6">
    <location>
        <begin position="194"/>
        <end position="372"/>
    </location>
</feature>
<dbReference type="GO" id="GO:0015074">
    <property type="term" value="P:DNA integration"/>
    <property type="evidence" value="ECO:0007669"/>
    <property type="project" value="UniProtKB-KW"/>
</dbReference>
<proteinExistence type="inferred from homology"/>
<dbReference type="InterPro" id="IPR038488">
    <property type="entry name" value="Integrase_DNA-bd_sf"/>
</dbReference>
<dbReference type="EMBL" id="JAKMYX010000164">
    <property type="protein sequence ID" value="MDH5924127.1"/>
    <property type="molecule type" value="Genomic_DNA"/>
</dbReference>
<evidence type="ECO:0000313" key="8">
    <source>
        <dbReference type="EMBL" id="MDH5924127.1"/>
    </source>
</evidence>
<dbReference type="Proteomes" id="UP001159663">
    <property type="component" value="Unassembled WGS sequence"/>
</dbReference>
<evidence type="ECO:0000256" key="2">
    <source>
        <dbReference type="ARBA" id="ARBA00022908"/>
    </source>
</evidence>
<name>A0AA43G269_VIBSP</name>
<evidence type="ECO:0000256" key="4">
    <source>
        <dbReference type="ARBA" id="ARBA00023172"/>
    </source>
</evidence>
<dbReference type="InterPro" id="IPR010998">
    <property type="entry name" value="Integrase_recombinase_N"/>
</dbReference>
<keyword evidence="2" id="KW-0229">DNA integration</keyword>
<feature type="domain" description="Core-binding (CB)" evidence="7">
    <location>
        <begin position="91"/>
        <end position="173"/>
    </location>
</feature>
<dbReference type="InterPro" id="IPR050808">
    <property type="entry name" value="Phage_Integrase"/>
</dbReference>
<dbReference type="Gene3D" id="1.10.443.10">
    <property type="entry name" value="Intergrase catalytic core"/>
    <property type="match status" value="1"/>
</dbReference>
<dbReference type="GO" id="GO:0006310">
    <property type="term" value="P:DNA recombination"/>
    <property type="evidence" value="ECO:0007669"/>
    <property type="project" value="UniProtKB-KW"/>
</dbReference>
<dbReference type="PANTHER" id="PTHR30629:SF2">
    <property type="entry name" value="PROPHAGE INTEGRASE INTS-RELATED"/>
    <property type="match status" value="1"/>
</dbReference>
<keyword evidence="3 5" id="KW-0238">DNA-binding</keyword>
<dbReference type="InterPro" id="IPR013762">
    <property type="entry name" value="Integrase-like_cat_sf"/>
</dbReference>
<evidence type="ECO:0000259" key="7">
    <source>
        <dbReference type="PROSITE" id="PS51900"/>
    </source>
</evidence>
<evidence type="ECO:0000259" key="6">
    <source>
        <dbReference type="PROSITE" id="PS51898"/>
    </source>
</evidence>
<reference evidence="8" key="1">
    <citation type="submission" date="2022-01" db="EMBL/GenBank/DDBJ databases">
        <title>Vibrio aestuarianus Clade A and Clade B isolates are associated with Pacific oyster (Crassostrea gigas) disease outbreaks across Ireland.</title>
        <authorList>
            <person name="Coyle N."/>
            <person name="O'Toole C."/>
            <person name="Thomas J.C.L."/>
            <person name="Ryder D."/>
            <person name="Cheslett D."/>
            <person name="Feist S."/>
            <person name="Bean T."/>
            <person name="Joseph A."/>
            <person name="Waina A."/>
            <person name="Feil E."/>
            <person name="Verner-Jeffreys D.W."/>
        </authorList>
    </citation>
    <scope>NUCLEOTIDE SEQUENCE</scope>
    <source>
        <strain evidence="8">S/17/14 A</strain>
    </source>
</reference>
<dbReference type="SUPFAM" id="SSF56349">
    <property type="entry name" value="DNA breaking-rejoining enzymes"/>
    <property type="match status" value="1"/>
</dbReference>
<evidence type="ECO:0000256" key="3">
    <source>
        <dbReference type="ARBA" id="ARBA00023125"/>
    </source>
</evidence>
<gene>
    <name evidence="8" type="ORF">L8R85_24245</name>
</gene>
<dbReference type="InterPro" id="IPR011010">
    <property type="entry name" value="DNA_brk_join_enz"/>
</dbReference>
<dbReference type="Gene3D" id="3.30.160.390">
    <property type="entry name" value="Integrase, DNA-binding domain"/>
    <property type="match status" value="1"/>
</dbReference>
<evidence type="ECO:0000256" key="5">
    <source>
        <dbReference type="PROSITE-ProRule" id="PRU01248"/>
    </source>
</evidence>
<dbReference type="GO" id="GO:0003677">
    <property type="term" value="F:DNA binding"/>
    <property type="evidence" value="ECO:0007669"/>
    <property type="project" value="UniProtKB-UniRule"/>
</dbReference>
<comment type="similarity">
    <text evidence="1">Belongs to the 'phage' integrase family.</text>
</comment>
<dbReference type="AlphaFoldDB" id="A0AA43G269"/>
<dbReference type="RefSeq" id="WP_280534801.1">
    <property type="nucleotide sequence ID" value="NZ_JAKMYX010000164.1"/>
</dbReference>
<dbReference type="PROSITE" id="PS51900">
    <property type="entry name" value="CB"/>
    <property type="match status" value="1"/>
</dbReference>
<keyword evidence="4" id="KW-0233">DNA recombination</keyword>
<sequence length="385" mass="44145">MSSTSIEMTQKVLNALPRPAKGEQGVEYRWAKNSRLRLLVTASSKRWIVRFGWKGQRYYESFGTYPEMKFADLEKLAYQFIADVQSGAYRKGSRLTVQQFFDEVLVPFSQRHHRDHKTFVSRAKRVMAAIGNKRIAEVTRRDVEKFLHSLADLSPATVNRYQAFLSKLFSMAIEHDIIEKSPVKGVKKLAENNVKDRVLSSKEVESFCRHACAEPNFIHAYALMISLLTGMRIGNVMSLTRSMLADDLSSALLPMTKSGKSQRIYLSEPTQRLIRKCLKVSFNDWVFPSLKNHGEYIAYPRACMERIQQAMKQEGCLDAPFTIHDLRRTYATQMLSATNDIRLAQQSLGHSNVSVTERYAYYQNTHLAQASQKTVEAMLPNFQFD</sequence>